<keyword evidence="4" id="KW-0408">Iron</keyword>
<evidence type="ECO:0000313" key="8">
    <source>
        <dbReference type="EMBL" id="HFQ79630.1"/>
    </source>
</evidence>
<dbReference type="AlphaFoldDB" id="A0A7J3MY06"/>
<comment type="similarity">
    <text evidence="1">Belongs to the class-I fumarase family.</text>
</comment>
<proteinExistence type="inferred from homology"/>
<evidence type="ECO:0000256" key="2">
    <source>
        <dbReference type="ARBA" id="ARBA00022485"/>
    </source>
</evidence>
<comment type="caution">
    <text evidence="9">The sequence shown here is derived from an EMBL/GenBank/DDBJ whole genome shotgun (WGS) entry which is preliminary data.</text>
</comment>
<evidence type="ECO:0000256" key="3">
    <source>
        <dbReference type="ARBA" id="ARBA00022723"/>
    </source>
</evidence>
<evidence type="ECO:0000259" key="7">
    <source>
        <dbReference type="Pfam" id="PF05681"/>
    </source>
</evidence>
<evidence type="ECO:0000256" key="5">
    <source>
        <dbReference type="ARBA" id="ARBA00023014"/>
    </source>
</evidence>
<dbReference type="Pfam" id="PF05681">
    <property type="entry name" value="Fumerase"/>
    <property type="match status" value="1"/>
</dbReference>
<evidence type="ECO:0000256" key="4">
    <source>
        <dbReference type="ARBA" id="ARBA00023004"/>
    </source>
</evidence>
<sequence length="298" mass="33082">MDAKEELIDVLIEFIKIVETSLSIDVYHAIDRLIEVEEGLSREIAKAMVMNIDVARSERIPICQDTGIFVFFIKLGLKNPYIDIIGDAIINAVERATRDIPLRPNAVNPFTNINSGTNLGRYIPWIQYEIDKSDTLEVCLYVAGGGSSSVGEAKVLQPIDAEKEIEKIVLEVVLKRGINSCPPLIIGIGIGPTIEIASVLSKKALLREIGKRHEDPNVAELEQKLKEKLNSLGLGPQGLKGKTFVLDVFVEYAYRHPATYAIAVSAGCWVHRKGCIKIYPDMSFEIPTHNVIRKKLYG</sequence>
<keyword evidence="6" id="KW-0456">Lyase</keyword>
<evidence type="ECO:0000256" key="6">
    <source>
        <dbReference type="ARBA" id="ARBA00023239"/>
    </source>
</evidence>
<keyword evidence="2" id="KW-0004">4Fe-4S</keyword>
<feature type="domain" description="Fe-S hydro-lyase tartrate dehydratase alpha-type catalytic" evidence="7">
    <location>
        <begin position="12"/>
        <end position="274"/>
    </location>
</feature>
<evidence type="ECO:0000256" key="1">
    <source>
        <dbReference type="ARBA" id="ARBA00008876"/>
    </source>
</evidence>
<dbReference type="GO" id="GO:0051539">
    <property type="term" value="F:4 iron, 4 sulfur cluster binding"/>
    <property type="evidence" value="ECO:0007669"/>
    <property type="project" value="UniProtKB-KW"/>
</dbReference>
<dbReference type="EMBL" id="DTAU01000150">
    <property type="protein sequence ID" value="HFQ79630.1"/>
    <property type="molecule type" value="Genomic_DNA"/>
</dbReference>
<keyword evidence="5" id="KW-0411">Iron-sulfur</keyword>
<dbReference type="PANTHER" id="PTHR30389">
    <property type="entry name" value="FUMARATE HYDRATASE-RELATED"/>
    <property type="match status" value="1"/>
</dbReference>
<dbReference type="GO" id="GO:0046872">
    <property type="term" value="F:metal ion binding"/>
    <property type="evidence" value="ECO:0007669"/>
    <property type="project" value="UniProtKB-KW"/>
</dbReference>
<keyword evidence="3" id="KW-0479">Metal-binding</keyword>
<organism evidence="9">
    <name type="scientific">Ignisphaera aggregans</name>
    <dbReference type="NCBI Taxonomy" id="334771"/>
    <lineage>
        <taxon>Archaea</taxon>
        <taxon>Thermoproteota</taxon>
        <taxon>Thermoprotei</taxon>
        <taxon>Desulfurococcales</taxon>
        <taxon>Desulfurococcaceae</taxon>
        <taxon>Ignisphaera</taxon>
    </lineage>
</organism>
<dbReference type="PANTHER" id="PTHR30389:SF17">
    <property type="entry name" value="L(+)-TARTRATE DEHYDRATASE SUBUNIT ALPHA-RELATED"/>
    <property type="match status" value="1"/>
</dbReference>
<reference evidence="9" key="1">
    <citation type="journal article" date="2020" name="mSystems">
        <title>Genome- and Community-Level Interaction Insights into Carbon Utilization and Element Cycling Functions of Hydrothermarchaeota in Hydrothermal Sediment.</title>
        <authorList>
            <person name="Zhou Z."/>
            <person name="Liu Y."/>
            <person name="Xu W."/>
            <person name="Pan J."/>
            <person name="Luo Z.H."/>
            <person name="Li M."/>
        </authorList>
    </citation>
    <scope>NUCLEOTIDE SEQUENCE [LARGE SCALE GENOMIC DNA]</scope>
    <source>
        <strain evidence="8">SpSt-629</strain>
        <strain evidence="9">SpSt-688</strain>
    </source>
</reference>
<dbReference type="GO" id="GO:0016829">
    <property type="term" value="F:lyase activity"/>
    <property type="evidence" value="ECO:0007669"/>
    <property type="project" value="UniProtKB-KW"/>
</dbReference>
<accession>A0A7J3MY06</accession>
<protein>
    <submittedName>
        <fullName evidence="9">Fumarate hydratase</fullName>
    </submittedName>
</protein>
<dbReference type="InterPro" id="IPR004646">
    <property type="entry name" value="Fe-S_hydro-lyase_TtdA-typ_cat"/>
</dbReference>
<gene>
    <name evidence="8" type="ORF">ENT99_08065</name>
    <name evidence="9" type="ORF">ENU64_03335</name>
</gene>
<dbReference type="InterPro" id="IPR051208">
    <property type="entry name" value="Class-I_Fumarase/Tartrate_DH"/>
</dbReference>
<dbReference type="EMBL" id="DTDH01000095">
    <property type="protein sequence ID" value="HGT98443.1"/>
    <property type="molecule type" value="Genomic_DNA"/>
</dbReference>
<name>A0A7J3MY06_9CREN</name>
<dbReference type="NCBIfam" id="TIGR00722">
    <property type="entry name" value="ttdA_fumA_fumB"/>
    <property type="match status" value="1"/>
</dbReference>
<evidence type="ECO:0000313" key="9">
    <source>
        <dbReference type="EMBL" id="HGT98443.1"/>
    </source>
</evidence>